<accession>A0ABW1ALJ0</accession>
<name>A0ABW1ALJ0_9RHOO</name>
<proteinExistence type="predicted"/>
<dbReference type="RefSeq" id="WP_096451411.1">
    <property type="nucleotide sequence ID" value="NZ_JBHSOG010000005.1"/>
</dbReference>
<evidence type="ECO:0000256" key="1">
    <source>
        <dbReference type="ARBA" id="ARBA00023015"/>
    </source>
</evidence>
<sequence length="336" mass="38030">MELARHESAPVPYSVIAGASLFQTQDVEEARQWGVRTFCESTLNTVSRQRSINARLHLRKVRGVGFGRITYGGEVNIDPGSFESFYLVQVPLSGRELVEVGGEAVCSAGKNGSVINANAPVLIRHEPNTEKLVVRVDREALERNCIQHLGHGMRRPLEFRPSMSLDSQGGMRWTGLMRWIYESLAIDEQSFDPAIIAAQIEQMVITMLLTCQPHNYSEELAGEERSIAPAFVKRIERYSYIEEHADEPITIVDLAEHAGVSSRSIFNGFRRFRNTSPMLYLKEVRMRRVNEELKRLTPGETTVTAVAYQWGFTHLGHFTTDYKRRFGESPSQTLAR</sequence>
<feature type="domain" description="HTH araC/xylS-type" evidence="4">
    <location>
        <begin position="235"/>
        <end position="336"/>
    </location>
</feature>
<comment type="caution">
    <text evidence="5">The sequence shown here is derived from an EMBL/GenBank/DDBJ whole genome shotgun (WGS) entry which is preliminary data.</text>
</comment>
<keyword evidence="3" id="KW-0804">Transcription</keyword>
<keyword evidence="2" id="KW-0238">DNA-binding</keyword>
<evidence type="ECO:0000259" key="4">
    <source>
        <dbReference type="PROSITE" id="PS01124"/>
    </source>
</evidence>
<dbReference type="Gene3D" id="1.10.10.60">
    <property type="entry name" value="Homeodomain-like"/>
    <property type="match status" value="1"/>
</dbReference>
<evidence type="ECO:0000313" key="6">
    <source>
        <dbReference type="Proteomes" id="UP001595974"/>
    </source>
</evidence>
<dbReference type="PROSITE" id="PS01124">
    <property type="entry name" value="HTH_ARAC_FAMILY_2"/>
    <property type="match status" value="1"/>
</dbReference>
<reference evidence="6" key="1">
    <citation type="journal article" date="2019" name="Int. J. Syst. Evol. Microbiol.">
        <title>The Global Catalogue of Microorganisms (GCM) 10K type strain sequencing project: providing services to taxonomists for standard genome sequencing and annotation.</title>
        <authorList>
            <consortium name="The Broad Institute Genomics Platform"/>
            <consortium name="The Broad Institute Genome Sequencing Center for Infectious Disease"/>
            <person name="Wu L."/>
            <person name="Ma J."/>
        </authorList>
    </citation>
    <scope>NUCLEOTIDE SEQUENCE [LARGE SCALE GENOMIC DNA]</scope>
    <source>
        <strain evidence="6">SHR3</strain>
    </source>
</reference>
<dbReference type="SUPFAM" id="SSF46689">
    <property type="entry name" value="Homeodomain-like"/>
    <property type="match status" value="2"/>
</dbReference>
<gene>
    <name evidence="5" type="ORF">ACFPTN_00610</name>
</gene>
<dbReference type="EMBL" id="JBHSOG010000005">
    <property type="protein sequence ID" value="MFC5767866.1"/>
    <property type="molecule type" value="Genomic_DNA"/>
</dbReference>
<dbReference type="InterPro" id="IPR050204">
    <property type="entry name" value="AraC_XylS_family_regulators"/>
</dbReference>
<protein>
    <submittedName>
        <fullName evidence="5">AraC family transcriptional regulator</fullName>
    </submittedName>
</protein>
<evidence type="ECO:0000313" key="5">
    <source>
        <dbReference type="EMBL" id="MFC5767866.1"/>
    </source>
</evidence>
<dbReference type="InterPro" id="IPR035418">
    <property type="entry name" value="AraC-bd_2"/>
</dbReference>
<keyword evidence="1" id="KW-0805">Transcription regulation</keyword>
<dbReference type="InterPro" id="IPR018060">
    <property type="entry name" value="HTH_AraC"/>
</dbReference>
<evidence type="ECO:0000256" key="2">
    <source>
        <dbReference type="ARBA" id="ARBA00023125"/>
    </source>
</evidence>
<dbReference type="PANTHER" id="PTHR46796:SF12">
    <property type="entry name" value="HTH-TYPE DNA-BINDING TRANSCRIPTIONAL ACTIVATOR EUTR"/>
    <property type="match status" value="1"/>
</dbReference>
<organism evidence="5 6">
    <name type="scientific">Thauera sinica</name>
    <dbReference type="NCBI Taxonomy" id="2665146"/>
    <lineage>
        <taxon>Bacteria</taxon>
        <taxon>Pseudomonadati</taxon>
        <taxon>Pseudomonadota</taxon>
        <taxon>Betaproteobacteria</taxon>
        <taxon>Rhodocyclales</taxon>
        <taxon>Zoogloeaceae</taxon>
        <taxon>Thauera</taxon>
    </lineage>
</organism>
<keyword evidence="6" id="KW-1185">Reference proteome</keyword>
<dbReference type="Pfam" id="PF12833">
    <property type="entry name" value="HTH_18"/>
    <property type="match status" value="1"/>
</dbReference>
<dbReference type="SMART" id="SM00342">
    <property type="entry name" value="HTH_ARAC"/>
    <property type="match status" value="1"/>
</dbReference>
<evidence type="ECO:0000256" key="3">
    <source>
        <dbReference type="ARBA" id="ARBA00023163"/>
    </source>
</evidence>
<dbReference type="PANTHER" id="PTHR46796">
    <property type="entry name" value="HTH-TYPE TRANSCRIPTIONAL ACTIVATOR RHAS-RELATED"/>
    <property type="match status" value="1"/>
</dbReference>
<dbReference type="Proteomes" id="UP001595974">
    <property type="component" value="Unassembled WGS sequence"/>
</dbReference>
<dbReference type="Pfam" id="PF14525">
    <property type="entry name" value="AraC_binding_2"/>
    <property type="match status" value="1"/>
</dbReference>
<dbReference type="InterPro" id="IPR009057">
    <property type="entry name" value="Homeodomain-like_sf"/>
</dbReference>